<proteinExistence type="predicted"/>
<feature type="compositionally biased region" description="Basic and acidic residues" evidence="1">
    <location>
        <begin position="165"/>
        <end position="174"/>
    </location>
</feature>
<accession>A0A061QTM5</accession>
<dbReference type="AlphaFoldDB" id="A0A061QTM5"/>
<sequence>MTEKGSLRSFDINRNASSRGLTQLSHRSPALHTDAPVTVSAMDSYAEALTQVGTATEHIENSNGGQDFLHELESMLKGVYGTVQRVFVMQGQLEQSQLAYLASELEGLVAAVDDNMDSHARAHLHGSVSRLVKQSEYLRGVGGGLPPSVSPNSMALALPGAADGNAHHGSELAPHRAQPPPPQQHHQQQQQSEPAVHLQADQLRQMLFEPLQRMMSQYHEPYFWRPPAYSGAMAPAHGQEGGASGGRPITIHNHLGVEQKTNATSDATQKSQQEASLKAKMLQHLKQASSGPWGFVMAGVAGLLVREVAGRALRLGGGRGSLEALPPPDNSREIRKLRGQQKALAKEALRQLHACERAFLKVKERPIKTPFDAPGPECAPDYMVFEAPELE</sequence>
<gene>
    <name evidence="2" type="ORF">TSPGSL018_19246</name>
</gene>
<evidence type="ECO:0000256" key="1">
    <source>
        <dbReference type="SAM" id="MobiDB-lite"/>
    </source>
</evidence>
<protein>
    <submittedName>
        <fullName evidence="2">Uncharacterized protein</fullName>
    </submittedName>
</protein>
<evidence type="ECO:0000313" key="2">
    <source>
        <dbReference type="EMBL" id="JAC64012.1"/>
    </source>
</evidence>
<organism evidence="2">
    <name type="scientific">Tetraselmis sp. GSL018</name>
    <dbReference type="NCBI Taxonomy" id="582737"/>
    <lineage>
        <taxon>Eukaryota</taxon>
        <taxon>Viridiplantae</taxon>
        <taxon>Chlorophyta</taxon>
        <taxon>core chlorophytes</taxon>
        <taxon>Chlorodendrophyceae</taxon>
        <taxon>Chlorodendrales</taxon>
        <taxon>Chlorodendraceae</taxon>
        <taxon>Tetraselmis</taxon>
    </lineage>
</organism>
<dbReference type="EMBL" id="GBEZ01022845">
    <property type="protein sequence ID" value="JAC64012.1"/>
    <property type="molecule type" value="Transcribed_RNA"/>
</dbReference>
<reference evidence="2" key="1">
    <citation type="submission" date="2014-05" db="EMBL/GenBank/DDBJ databases">
        <title>The transcriptome of the halophilic microalga Tetraselmis sp. GSL018 isolated from the Great Salt Lake, Utah.</title>
        <authorList>
            <person name="Jinkerson R.E."/>
            <person name="D'Adamo S."/>
            <person name="Posewitz M.C."/>
        </authorList>
    </citation>
    <scope>NUCLEOTIDE SEQUENCE</scope>
    <source>
        <strain evidence="2">GSL018</strain>
    </source>
</reference>
<name>A0A061QTM5_9CHLO</name>
<feature type="region of interest" description="Disordered" evidence="1">
    <location>
        <begin position="152"/>
        <end position="196"/>
    </location>
</feature>